<name>A0A0G0PJB7_9BACT</name>
<dbReference type="SUPFAM" id="SSF64182">
    <property type="entry name" value="DHH phosphoesterases"/>
    <property type="match status" value="1"/>
</dbReference>
<dbReference type="Pfam" id="PF02272">
    <property type="entry name" value="DHHA1"/>
    <property type="match status" value="1"/>
</dbReference>
<comment type="caution">
    <text evidence="3">The sequence shown here is derived from an EMBL/GenBank/DDBJ whole genome shotgun (WGS) entry which is preliminary data.</text>
</comment>
<evidence type="ECO:0000259" key="1">
    <source>
        <dbReference type="Pfam" id="PF01368"/>
    </source>
</evidence>
<evidence type="ECO:0000313" key="4">
    <source>
        <dbReference type="Proteomes" id="UP000034793"/>
    </source>
</evidence>
<feature type="domain" description="DDH" evidence="1">
    <location>
        <begin position="41"/>
        <end position="188"/>
    </location>
</feature>
<dbReference type="InterPro" id="IPR001667">
    <property type="entry name" value="DDH_dom"/>
</dbReference>
<sequence>MANSYPIEAILDNEYAFAHKALLAEVVKFKKLLSQKKYALLITHPNPDPDALGSLVSCSLLLNQLGIKTLPLAFNNILIKKKIQSLNELKLYTRIRIKKFINNPQDKVILTLDLADLKRIPDYDTIVKSGIPIINIDHHEKLKQPGYKISVNIANTKFESTTEVLFWLSRKLNLKLNQDFATNILMGIFADTEFYQDVNLPKRVFLLIYYLQSIGADNNLLVYEFLRSKPIEELVAINFCMQYLTVRKNYAYIALPYNKYFTAQKKLGKPFDKGMLTEILRNIEKIDFCFVLIESEPNFVSCSLKARTDRVDLNKIAQEFGGGGHKTASAFRTHGNFSVITKKLIAQIDKHRSHN</sequence>
<accession>A0A0G0PJB7</accession>
<dbReference type="PANTHER" id="PTHR47618">
    <property type="entry name" value="BIFUNCTIONAL OLIGORIBONUCLEASE AND PAP PHOSPHATASE NRNA"/>
    <property type="match status" value="1"/>
</dbReference>
<organism evidence="3 4">
    <name type="scientific">Candidatus Woesebacteria bacterium GW2011_GWA1_39_8</name>
    <dbReference type="NCBI Taxonomy" id="1618552"/>
    <lineage>
        <taxon>Bacteria</taxon>
        <taxon>Candidatus Woeseibacteriota</taxon>
    </lineage>
</organism>
<dbReference type="Proteomes" id="UP000034793">
    <property type="component" value="Unassembled WGS sequence"/>
</dbReference>
<evidence type="ECO:0000259" key="2">
    <source>
        <dbReference type="Pfam" id="PF02272"/>
    </source>
</evidence>
<dbReference type="Gene3D" id="3.90.1640.10">
    <property type="entry name" value="inorganic pyrophosphatase (n-terminal core)"/>
    <property type="match status" value="1"/>
</dbReference>
<dbReference type="EMBL" id="LBXL01000053">
    <property type="protein sequence ID" value="KKR28289.1"/>
    <property type="molecule type" value="Genomic_DNA"/>
</dbReference>
<dbReference type="Pfam" id="PF01368">
    <property type="entry name" value="DHH"/>
    <property type="match status" value="1"/>
</dbReference>
<dbReference type="AlphaFoldDB" id="A0A0G0PJB7"/>
<dbReference type="Gene3D" id="3.10.310.30">
    <property type="match status" value="1"/>
</dbReference>
<gene>
    <name evidence="3" type="ORF">UT61_C0053G0025</name>
</gene>
<dbReference type="InterPro" id="IPR038763">
    <property type="entry name" value="DHH_sf"/>
</dbReference>
<evidence type="ECO:0000313" key="3">
    <source>
        <dbReference type="EMBL" id="KKR28289.1"/>
    </source>
</evidence>
<reference evidence="3 4" key="1">
    <citation type="journal article" date="2015" name="Nature">
        <title>rRNA introns, odd ribosomes, and small enigmatic genomes across a large radiation of phyla.</title>
        <authorList>
            <person name="Brown C.T."/>
            <person name="Hug L.A."/>
            <person name="Thomas B.C."/>
            <person name="Sharon I."/>
            <person name="Castelle C.J."/>
            <person name="Singh A."/>
            <person name="Wilkins M.J."/>
            <person name="Williams K.H."/>
            <person name="Banfield J.F."/>
        </authorList>
    </citation>
    <scope>NUCLEOTIDE SEQUENCE [LARGE SCALE GENOMIC DNA]</scope>
</reference>
<dbReference type="InterPro" id="IPR003156">
    <property type="entry name" value="DHHA1_dom"/>
</dbReference>
<feature type="domain" description="DHHA1" evidence="2">
    <location>
        <begin position="276"/>
        <end position="335"/>
    </location>
</feature>
<dbReference type="GO" id="GO:0003676">
    <property type="term" value="F:nucleic acid binding"/>
    <property type="evidence" value="ECO:0007669"/>
    <property type="project" value="InterPro"/>
</dbReference>
<dbReference type="InterPro" id="IPR051319">
    <property type="entry name" value="Oligoribo/pAp-PDE_c-di-AMP_PDE"/>
</dbReference>
<proteinExistence type="predicted"/>
<protein>
    <submittedName>
        <fullName evidence="3">Phosphoesterase RecJ domain protein</fullName>
    </submittedName>
</protein>
<dbReference type="PANTHER" id="PTHR47618:SF1">
    <property type="entry name" value="BIFUNCTIONAL OLIGORIBONUCLEASE AND PAP PHOSPHATASE NRNA"/>
    <property type="match status" value="1"/>
</dbReference>